<accession>A0A084GQH8</accession>
<dbReference type="Pfam" id="PF00902">
    <property type="entry name" value="TatC"/>
    <property type="match status" value="1"/>
</dbReference>
<gene>
    <name evidence="5" type="primary">tatC</name>
    <name evidence="6" type="ORF">GS18_0215110</name>
</gene>
<comment type="subunit">
    <text evidence="5">Forms a complex with TatA.</text>
</comment>
<evidence type="ECO:0000313" key="6">
    <source>
        <dbReference type="EMBL" id="KEZ49590.1"/>
    </source>
</evidence>
<comment type="similarity">
    <text evidence="5">Belongs to the TatC family.</text>
</comment>
<evidence type="ECO:0000313" key="7">
    <source>
        <dbReference type="Proteomes" id="UP000028549"/>
    </source>
</evidence>
<dbReference type="OrthoDB" id="9777044at2"/>
<keyword evidence="5" id="KW-0813">Transport</keyword>
<dbReference type="GO" id="GO:0043953">
    <property type="term" value="P:protein transport by the Tat complex"/>
    <property type="evidence" value="ECO:0007669"/>
    <property type="project" value="UniProtKB-UniRule"/>
</dbReference>
<dbReference type="Proteomes" id="UP000028549">
    <property type="component" value="Unassembled WGS sequence"/>
</dbReference>
<comment type="function">
    <text evidence="5">Part of the twin-arginine translocation (Tat) system that transports large folded proteins containing a characteristic twin-arginine motif in their signal peptide across membranes.</text>
</comment>
<sequence length="241" mass="27925">MTQQEFIQNHLMELRKRIITVALSYAVLLIAGFLSVEHIYRWILNDAELELTVLGPSDILWIYFTLASICAFACCIPLITYQVWAFIKPALKPVERTATLMFIPLLFFLFVSGVAFGYFLVFPMVFEFIVSLSDGMFETMFTAEKYFRFLFQIILPLGLLFELPAVVLFLTELGLLTPDFMRKYRKYVYFGLVVLSALITPPDFVSQLFVLIPMFLLYEISIWLCAWRSQKKNVTALSHNV</sequence>
<evidence type="ECO:0000256" key="3">
    <source>
        <dbReference type="ARBA" id="ARBA00022989"/>
    </source>
</evidence>
<evidence type="ECO:0000256" key="1">
    <source>
        <dbReference type="ARBA" id="ARBA00004141"/>
    </source>
</evidence>
<dbReference type="AlphaFoldDB" id="A0A084GQH8"/>
<dbReference type="PANTHER" id="PTHR30371:SF4">
    <property type="entry name" value="SEC-INDEPENDENT PROTEIN TRANSLOCASE PROTEIN TATCD"/>
    <property type="match status" value="1"/>
</dbReference>
<evidence type="ECO:0000256" key="5">
    <source>
        <dbReference type="HAMAP-Rule" id="MF_00902"/>
    </source>
</evidence>
<keyword evidence="5" id="KW-0811">Translocation</keyword>
<dbReference type="InterPro" id="IPR002033">
    <property type="entry name" value="TatC"/>
</dbReference>
<keyword evidence="2 5" id="KW-0812">Transmembrane</keyword>
<dbReference type="HAMAP" id="MF_00902">
    <property type="entry name" value="TatC"/>
    <property type="match status" value="1"/>
</dbReference>
<dbReference type="GO" id="GO:0033281">
    <property type="term" value="C:TAT protein transport complex"/>
    <property type="evidence" value="ECO:0007669"/>
    <property type="project" value="UniProtKB-UniRule"/>
</dbReference>
<dbReference type="EMBL" id="JNVC02000010">
    <property type="protein sequence ID" value="KEZ49590.1"/>
    <property type="molecule type" value="Genomic_DNA"/>
</dbReference>
<keyword evidence="4 5" id="KW-0472">Membrane</keyword>
<dbReference type="NCBIfam" id="TIGR00945">
    <property type="entry name" value="tatC"/>
    <property type="match status" value="1"/>
</dbReference>
<proteinExistence type="inferred from homology"/>
<dbReference type="PRINTS" id="PR01840">
    <property type="entry name" value="TATCFAMILY"/>
</dbReference>
<keyword evidence="7" id="KW-1185">Reference proteome</keyword>
<protein>
    <recommendedName>
        <fullName evidence="5">Sec-independent protein translocase protein TatC</fullName>
    </recommendedName>
</protein>
<feature type="transmembrane region" description="Helical" evidence="5">
    <location>
        <begin position="21"/>
        <end position="40"/>
    </location>
</feature>
<feature type="transmembrane region" description="Helical" evidence="5">
    <location>
        <begin position="60"/>
        <end position="87"/>
    </location>
</feature>
<evidence type="ECO:0000256" key="4">
    <source>
        <dbReference type="ARBA" id="ARBA00023136"/>
    </source>
</evidence>
<comment type="subcellular location">
    <subcellularLocation>
        <location evidence="5">Cell membrane</location>
        <topology evidence="5">Multi-pass membrane protein</topology>
    </subcellularLocation>
    <subcellularLocation>
        <location evidence="1">Membrane</location>
        <topology evidence="1">Multi-pass membrane protein</topology>
    </subcellularLocation>
</comment>
<keyword evidence="5" id="KW-0653">Protein transport</keyword>
<feature type="transmembrane region" description="Helical" evidence="5">
    <location>
        <begin position="208"/>
        <end position="227"/>
    </location>
</feature>
<keyword evidence="5" id="KW-1003">Cell membrane</keyword>
<dbReference type="GO" id="GO:0009977">
    <property type="term" value="F:proton motive force dependent protein transmembrane transporter activity"/>
    <property type="evidence" value="ECO:0007669"/>
    <property type="project" value="TreeGrafter"/>
</dbReference>
<name>A0A084GQH8_METID</name>
<feature type="transmembrane region" description="Helical" evidence="5">
    <location>
        <begin position="99"/>
        <end position="126"/>
    </location>
</feature>
<keyword evidence="3 5" id="KW-1133">Transmembrane helix</keyword>
<reference evidence="6 7" key="1">
    <citation type="journal article" date="2005" name="Int. J. Syst. Evol. Microbiol.">
        <title>Bacillus cibi sp. nov., isolated from jeotgal, a traditional Korean fermented seafood.</title>
        <authorList>
            <person name="Yoon J.H."/>
            <person name="Lee C.H."/>
            <person name="Oh T.K."/>
        </authorList>
    </citation>
    <scope>NUCLEOTIDE SEQUENCE [LARGE SCALE GENOMIC DNA]</scope>
    <source>
        <strain evidence="6 7">DSM 16189</strain>
    </source>
</reference>
<comment type="caution">
    <text evidence="6">The sequence shown here is derived from an EMBL/GenBank/DDBJ whole genome shotgun (WGS) entry which is preliminary data.</text>
</comment>
<evidence type="ECO:0000256" key="2">
    <source>
        <dbReference type="ARBA" id="ARBA00022692"/>
    </source>
</evidence>
<dbReference type="PANTHER" id="PTHR30371">
    <property type="entry name" value="SEC-INDEPENDENT PROTEIN TRANSLOCASE PROTEIN TATC"/>
    <property type="match status" value="1"/>
</dbReference>
<dbReference type="RefSeq" id="WP_029566280.1">
    <property type="nucleotide sequence ID" value="NZ_JNVC02000010.1"/>
</dbReference>
<feature type="transmembrane region" description="Helical" evidence="5">
    <location>
        <begin position="146"/>
        <end position="175"/>
    </location>
</feature>
<organism evidence="6 7">
    <name type="scientific">Metabacillus indicus</name>
    <name type="common">Bacillus indicus</name>
    <dbReference type="NCBI Taxonomy" id="246786"/>
    <lineage>
        <taxon>Bacteria</taxon>
        <taxon>Bacillati</taxon>
        <taxon>Bacillota</taxon>
        <taxon>Bacilli</taxon>
        <taxon>Bacillales</taxon>
        <taxon>Bacillaceae</taxon>
        <taxon>Metabacillus</taxon>
    </lineage>
</organism>
<feature type="transmembrane region" description="Helical" evidence="5">
    <location>
        <begin position="187"/>
        <end position="202"/>
    </location>
</feature>
<dbReference type="STRING" id="246786.GS18_0215110"/>
<dbReference type="GO" id="GO:0065002">
    <property type="term" value="P:intracellular protein transmembrane transport"/>
    <property type="evidence" value="ECO:0007669"/>
    <property type="project" value="TreeGrafter"/>
</dbReference>